<dbReference type="STRING" id="1799789.AX660_21175"/>
<accession>A0A148KLS6</accession>
<feature type="transmembrane region" description="Helical" evidence="1">
    <location>
        <begin position="216"/>
        <end position="233"/>
    </location>
</feature>
<name>A0A148KLS6_9ALTE</name>
<dbReference type="EMBL" id="LSNE01000011">
    <property type="protein sequence ID" value="KXI27247.1"/>
    <property type="molecule type" value="Genomic_DNA"/>
</dbReference>
<keyword evidence="1" id="KW-1133">Transmembrane helix</keyword>
<keyword evidence="3" id="KW-1185">Reference proteome</keyword>
<evidence type="ECO:0000313" key="2">
    <source>
        <dbReference type="EMBL" id="KXI27247.1"/>
    </source>
</evidence>
<feature type="transmembrane region" description="Helical" evidence="1">
    <location>
        <begin position="119"/>
        <end position="141"/>
    </location>
</feature>
<dbReference type="RefSeq" id="WP_068380347.1">
    <property type="nucleotide sequence ID" value="NZ_LSNE01000011.1"/>
</dbReference>
<feature type="transmembrane region" description="Helical" evidence="1">
    <location>
        <begin position="245"/>
        <end position="263"/>
    </location>
</feature>
<feature type="transmembrane region" description="Helical" evidence="1">
    <location>
        <begin position="283"/>
        <end position="305"/>
    </location>
</feature>
<proteinExistence type="predicted"/>
<evidence type="ECO:0000313" key="3">
    <source>
        <dbReference type="Proteomes" id="UP000070299"/>
    </source>
</evidence>
<dbReference type="AlphaFoldDB" id="A0A148KLS6"/>
<feature type="transmembrane region" description="Helical" evidence="1">
    <location>
        <begin position="177"/>
        <end position="196"/>
    </location>
</feature>
<feature type="transmembrane region" description="Helical" evidence="1">
    <location>
        <begin position="81"/>
        <end position="99"/>
    </location>
</feature>
<organism evidence="2 3">
    <name type="scientific">Paraglaciecola hydrolytica</name>
    <dbReference type="NCBI Taxonomy" id="1799789"/>
    <lineage>
        <taxon>Bacteria</taxon>
        <taxon>Pseudomonadati</taxon>
        <taxon>Pseudomonadota</taxon>
        <taxon>Gammaproteobacteria</taxon>
        <taxon>Alteromonadales</taxon>
        <taxon>Alteromonadaceae</taxon>
        <taxon>Paraglaciecola</taxon>
    </lineage>
</organism>
<comment type="caution">
    <text evidence="2">The sequence shown here is derived from an EMBL/GenBank/DDBJ whole genome shotgun (WGS) entry which is preliminary data.</text>
</comment>
<gene>
    <name evidence="2" type="ORF">AX660_21175</name>
</gene>
<dbReference type="OrthoDB" id="116789at2"/>
<sequence>MELVKRYIAAVQRELPQAKQQEIGRELKANIMDQIDALTEQKGQLNEDDISTLLVNMGHPRQVAWQFVPPQPLIQTSSMPLYKNTLFMVLGILFLLQTVETTTAWLSSFDMGLIGFLHGLASGFIESACFGFTAITLAFVFTGSTRLDEQASRCNNWQPKDLPKAEPGWQYIDMSDIFTDLATYLFLLLVIWYPLWFIAESQAASSSLLSDNARLILQWASPVIVLGLVNSLWQLRVRIWSKALLIANILLNLTAMLIVLYLANSSPLLGVTPEQWQGVFSHAQVEHSAMVSLFIIALFPAWEVLRDSLRLRKL</sequence>
<dbReference type="Proteomes" id="UP000070299">
    <property type="component" value="Unassembled WGS sequence"/>
</dbReference>
<keyword evidence="1" id="KW-0812">Transmembrane</keyword>
<protein>
    <submittedName>
        <fullName evidence="2">Uncharacterized protein</fullName>
    </submittedName>
</protein>
<evidence type="ECO:0000256" key="1">
    <source>
        <dbReference type="SAM" id="Phobius"/>
    </source>
</evidence>
<reference evidence="3" key="1">
    <citation type="submission" date="2016-02" db="EMBL/GenBank/DDBJ databases">
        <authorList>
            <person name="Schultz-Johansen M."/>
            <person name="Glaring M.A."/>
            <person name="Bech P.K."/>
            <person name="Stougaard P."/>
        </authorList>
    </citation>
    <scope>NUCLEOTIDE SEQUENCE [LARGE SCALE GENOMIC DNA]</scope>
    <source>
        <strain evidence="3">S66</strain>
    </source>
</reference>
<keyword evidence="1" id="KW-0472">Membrane</keyword>